<reference evidence="1" key="1">
    <citation type="submission" date="2006-03" db="EMBL/GenBank/DDBJ databases">
        <authorList>
            <person name="Bowman J."/>
            <person name="Ferriera S."/>
            <person name="Johnson J."/>
            <person name="Kravitz S."/>
            <person name="Halpern A."/>
            <person name="Remington K."/>
            <person name="Beeson K."/>
            <person name="Tran B."/>
            <person name="Rogers Y.-H."/>
            <person name="Friedman R."/>
            <person name="Venter J.C."/>
        </authorList>
    </citation>
    <scope>NUCLEOTIDE SEQUENCE [LARGE SCALE GENOMIC DNA]</scope>
    <source>
        <strain evidence="1">ATCC 700755</strain>
    </source>
</reference>
<gene>
    <name evidence="1" type="ordered locus">P700755_002123</name>
</gene>
<dbReference type="KEGG" id="ptq:P700755_002123"/>
<dbReference type="SUPFAM" id="SSF48613">
    <property type="entry name" value="Heme oxygenase-like"/>
    <property type="match status" value="1"/>
</dbReference>
<evidence type="ECO:0008006" key="3">
    <source>
        <dbReference type="Google" id="ProtNLM"/>
    </source>
</evidence>
<dbReference type="InterPro" id="IPR024477">
    <property type="entry name" value="DUF3865_CADD-like"/>
</dbReference>
<sequence length="237" mass="27381">MKLISEKLDKKLKNDFISVSRNNNPIFSQISAISFNQKLEVIKQYSLFPKNIISMLVGAAYSLSYHNWDIIVEEILQNVNEEMGGGIGKITKHNQPHYTVLRRVVQDSFQENINSVKPSQSTQVFIESVKKVLTHETPEVVAGGVYALESSAVPELFLLRELVLSAAKDKNISVSQTFLDFFEWHINDIEVEHRDRLMNMLSSYIKTEEQWILFEEGFNTVMNTMDCWWTDLNKELM</sequence>
<reference evidence="1" key="2">
    <citation type="submission" date="2012-09" db="EMBL/GenBank/DDBJ databases">
        <title>The complete sequence of Psychroflexus torquis an extreme psychrophile from sea-ice that is stimulated by light.</title>
        <authorList>
            <person name="Feng S."/>
            <person name="Powell S.M."/>
            <person name="Bowman J.P."/>
        </authorList>
    </citation>
    <scope>NUCLEOTIDE SEQUENCE [LARGE SCALE GENOMIC DNA]</scope>
    <source>
        <strain evidence="1">ATCC 700755</strain>
    </source>
</reference>
<dbReference type="RefSeq" id="WP_015024495.1">
    <property type="nucleotide sequence ID" value="NC_018721.1"/>
</dbReference>
<dbReference type="Proteomes" id="UP000008514">
    <property type="component" value="Chromosome"/>
</dbReference>
<evidence type="ECO:0000313" key="1">
    <source>
        <dbReference type="EMBL" id="AFU68914.1"/>
    </source>
</evidence>
<dbReference type="Gene3D" id="1.20.910.10">
    <property type="entry name" value="Heme oxygenase-like"/>
    <property type="match status" value="1"/>
</dbReference>
<dbReference type="InterPro" id="IPR016084">
    <property type="entry name" value="Haem_Oase-like_multi-hlx"/>
</dbReference>
<name>K4IER7_PSYTT</name>
<proteinExistence type="predicted"/>
<dbReference type="Pfam" id="PF12981">
    <property type="entry name" value="DUF3865"/>
    <property type="match status" value="1"/>
</dbReference>
<dbReference type="EMBL" id="CP003879">
    <property type="protein sequence ID" value="AFU68914.1"/>
    <property type="molecule type" value="Genomic_DNA"/>
</dbReference>
<dbReference type="OrthoDB" id="582284at2"/>
<protein>
    <recommendedName>
        <fullName evidence="3">Iron-containing redox enzyme family protein</fullName>
    </recommendedName>
</protein>
<organism evidence="1 2">
    <name type="scientific">Psychroflexus torquis (strain ATCC 700755 / CIP 106069 / ACAM 623)</name>
    <dbReference type="NCBI Taxonomy" id="313595"/>
    <lineage>
        <taxon>Bacteria</taxon>
        <taxon>Pseudomonadati</taxon>
        <taxon>Bacteroidota</taxon>
        <taxon>Flavobacteriia</taxon>
        <taxon>Flavobacteriales</taxon>
        <taxon>Flavobacteriaceae</taxon>
        <taxon>Psychroflexus</taxon>
    </lineage>
</organism>
<keyword evidence="2" id="KW-1185">Reference proteome</keyword>
<accession>K4IER7</accession>
<dbReference type="STRING" id="313595.P700755_002123"/>
<dbReference type="AlphaFoldDB" id="K4IER7"/>
<evidence type="ECO:0000313" key="2">
    <source>
        <dbReference type="Proteomes" id="UP000008514"/>
    </source>
</evidence>
<dbReference type="HOGENOM" id="CLU_1169902_0_0_10"/>